<dbReference type="InterPro" id="IPR048776">
    <property type="entry name" value="HAT1_C"/>
</dbReference>
<proteinExistence type="inferred from homology"/>
<name>A0A2H8TIR8_9HEMI</name>
<dbReference type="InterPro" id="IPR016181">
    <property type="entry name" value="Acyl_CoA_acyltransferase"/>
</dbReference>
<dbReference type="AlphaFoldDB" id="A0A2H8TIR8"/>
<dbReference type="GO" id="GO:0042393">
    <property type="term" value="F:histone binding"/>
    <property type="evidence" value="ECO:0007669"/>
    <property type="project" value="InterPro"/>
</dbReference>
<feature type="domain" description="Histone acetyl transferase HAT1 N-terminal" evidence="9">
    <location>
        <begin position="4"/>
        <end position="164"/>
    </location>
</feature>
<gene>
    <name evidence="11" type="primary">Hat1_2</name>
</gene>
<comment type="similarity">
    <text evidence="2">Belongs to the HAT1 family.</text>
</comment>
<dbReference type="GO" id="GO:0005634">
    <property type="term" value="C:nucleus"/>
    <property type="evidence" value="ECO:0007669"/>
    <property type="project" value="UniProtKB-SubCell"/>
</dbReference>
<protein>
    <recommendedName>
        <fullName evidence="4">Histone acetyltransferase type B catalytic subunit</fullName>
        <ecNumber evidence="3">2.3.1.48</ecNumber>
    </recommendedName>
</protein>
<dbReference type="GO" id="GO:0031509">
    <property type="term" value="P:subtelomeric heterochromatin formation"/>
    <property type="evidence" value="ECO:0007669"/>
    <property type="project" value="InterPro"/>
</dbReference>
<dbReference type="PANTHER" id="PTHR12046">
    <property type="entry name" value="HISTONE ACETYLTRANSFERASE TYPE B CATALYTIC SUBUNIT"/>
    <property type="match status" value="1"/>
</dbReference>
<dbReference type="InterPro" id="IPR037113">
    <property type="entry name" value="Hat1_N_sf"/>
</dbReference>
<dbReference type="GO" id="GO:0004402">
    <property type="term" value="F:histone acetyltransferase activity"/>
    <property type="evidence" value="ECO:0007669"/>
    <property type="project" value="InterPro"/>
</dbReference>
<dbReference type="InterPro" id="IPR019467">
    <property type="entry name" value="Hat1_N"/>
</dbReference>
<dbReference type="GO" id="GO:0000781">
    <property type="term" value="C:chromosome, telomeric region"/>
    <property type="evidence" value="ECO:0007669"/>
    <property type="project" value="GOC"/>
</dbReference>
<organism evidence="11">
    <name type="scientific">Melanaphis sacchari</name>
    <dbReference type="NCBI Taxonomy" id="742174"/>
    <lineage>
        <taxon>Eukaryota</taxon>
        <taxon>Metazoa</taxon>
        <taxon>Ecdysozoa</taxon>
        <taxon>Arthropoda</taxon>
        <taxon>Hexapoda</taxon>
        <taxon>Insecta</taxon>
        <taxon>Pterygota</taxon>
        <taxon>Neoptera</taxon>
        <taxon>Paraneoptera</taxon>
        <taxon>Hemiptera</taxon>
        <taxon>Sternorrhyncha</taxon>
        <taxon>Aphidomorpha</taxon>
        <taxon>Aphidoidea</taxon>
        <taxon>Aphididae</taxon>
        <taxon>Aphidini</taxon>
        <taxon>Melanaphis</taxon>
    </lineage>
</organism>
<evidence type="ECO:0000256" key="6">
    <source>
        <dbReference type="ARBA" id="ARBA00023242"/>
    </source>
</evidence>
<evidence type="ECO:0000256" key="4">
    <source>
        <dbReference type="ARBA" id="ARBA00021268"/>
    </source>
</evidence>
<dbReference type="InterPro" id="IPR013523">
    <property type="entry name" value="Hist_AcTrfase_HAT1_C"/>
</dbReference>
<keyword evidence="7" id="KW-0012">Acyltransferase</keyword>
<dbReference type="Pfam" id="PF21183">
    <property type="entry name" value="HAT1_C"/>
    <property type="match status" value="1"/>
</dbReference>
<dbReference type="Gene3D" id="1.10.10.390">
    <property type="match status" value="1"/>
</dbReference>
<keyword evidence="5 11" id="KW-0808">Transferase</keyword>
<evidence type="ECO:0000313" key="11">
    <source>
        <dbReference type="EMBL" id="MBW13930.1"/>
    </source>
</evidence>
<dbReference type="Gene3D" id="3.40.630.30">
    <property type="match status" value="1"/>
</dbReference>
<evidence type="ECO:0000256" key="7">
    <source>
        <dbReference type="ARBA" id="ARBA00023315"/>
    </source>
</evidence>
<evidence type="ECO:0000256" key="2">
    <source>
        <dbReference type="ARBA" id="ARBA00010543"/>
    </source>
</evidence>
<dbReference type="Gene3D" id="3.90.360.10">
    <property type="entry name" value="Histone acetyl transferase 1 (HAT1), N-terminal domain"/>
    <property type="match status" value="1"/>
</dbReference>
<dbReference type="EC" id="2.3.1.48" evidence="3"/>
<comment type="catalytic activity">
    <reaction evidence="8">
        <text>L-lysyl-[protein] + acetyl-CoA = N(6)-acetyl-L-lysyl-[protein] + CoA + H(+)</text>
        <dbReference type="Rhea" id="RHEA:45948"/>
        <dbReference type="Rhea" id="RHEA-COMP:9752"/>
        <dbReference type="Rhea" id="RHEA-COMP:10731"/>
        <dbReference type="ChEBI" id="CHEBI:15378"/>
        <dbReference type="ChEBI" id="CHEBI:29969"/>
        <dbReference type="ChEBI" id="CHEBI:57287"/>
        <dbReference type="ChEBI" id="CHEBI:57288"/>
        <dbReference type="ChEBI" id="CHEBI:61930"/>
        <dbReference type="EC" id="2.3.1.48"/>
    </reaction>
</comment>
<feature type="domain" description="Histone acetyltransferase type B catalytic subunit C-terminal" evidence="10">
    <location>
        <begin position="264"/>
        <end position="315"/>
    </location>
</feature>
<evidence type="ECO:0000256" key="5">
    <source>
        <dbReference type="ARBA" id="ARBA00022679"/>
    </source>
</evidence>
<evidence type="ECO:0000256" key="8">
    <source>
        <dbReference type="ARBA" id="ARBA00048017"/>
    </source>
</evidence>
<comment type="subcellular location">
    <subcellularLocation>
        <location evidence="1">Nucleus</location>
    </subcellularLocation>
</comment>
<evidence type="ECO:0000256" key="1">
    <source>
        <dbReference type="ARBA" id="ARBA00004123"/>
    </source>
</evidence>
<evidence type="ECO:0000259" key="9">
    <source>
        <dbReference type="Pfam" id="PF10394"/>
    </source>
</evidence>
<dbReference type="SUPFAM" id="SSF55729">
    <property type="entry name" value="Acyl-CoA N-acyltransferases (Nat)"/>
    <property type="match status" value="1"/>
</dbReference>
<reference evidence="11" key="1">
    <citation type="submission" date="2017-10" db="EMBL/GenBank/DDBJ databases">
        <title>Transcriptome Assembly of Sugarcane Aphid Adults.</title>
        <authorList>
            <person name="Scully E.D."/>
            <person name="Palmer N.A."/>
            <person name="Geib S.M."/>
            <person name="Sarath G."/>
            <person name="Sattler S.E."/>
        </authorList>
    </citation>
    <scope>NUCLEOTIDE SEQUENCE</scope>
    <source>
        <tissue evidence="11">Whole body</tissue>
    </source>
</reference>
<keyword evidence="6" id="KW-0539">Nucleus</keyword>
<evidence type="ECO:0000259" key="10">
    <source>
        <dbReference type="Pfam" id="PF21183"/>
    </source>
</evidence>
<evidence type="ECO:0000256" key="3">
    <source>
        <dbReference type="ARBA" id="ARBA00013184"/>
    </source>
</evidence>
<dbReference type="Pfam" id="PF10394">
    <property type="entry name" value="Hat1_N"/>
    <property type="match status" value="1"/>
</dbReference>
<sequence length="396" mass="47196">MEQYIVSSNSALEFKLVRKPSDINDPKAAFYPDMTYQIFGNMEKIFGYKDLVVKMYYTACTLKLYININYSSKVDSEKFGMNPDNIMEKLKDYITPNFFTNIDVFEKCLEDEPLFKPYGTQLDQFILSHNEENKKFEVYVIEDENTEFKDYFNQLQTFVLWYIDSSNTIDFDDTKWKIFIMYEIFKNENGDSCYTPVGYSTIYEYYAYPDKIRPRISQMLILPPFQRKGLCAKLLNSVYKHYATKSDVIDITVESPNDEFQLVRDFVDVTNFHNLKTFDEVKLKKLHYQEMVEEFKSLYKINQKQVRRVIEIILLKITNRQNEDEYEKYKKFVKARLNWPFQKKPTKLMMAMPAEEAEKIQKADSVVKLEDLDVEYDELEPSYDKVIKRLEVSLAV</sequence>
<dbReference type="EMBL" id="GFXV01002125">
    <property type="protein sequence ID" value="MBW13930.1"/>
    <property type="molecule type" value="Transcribed_RNA"/>
</dbReference>
<dbReference type="OrthoDB" id="10253098at2759"/>
<accession>A0A2H8TIR8</accession>
<dbReference type="InterPro" id="IPR017380">
    <property type="entry name" value="Hist_AcTrfase_B-typ_cat-su"/>
</dbReference>